<evidence type="ECO:0008006" key="5">
    <source>
        <dbReference type="Google" id="ProtNLM"/>
    </source>
</evidence>
<dbReference type="InterPro" id="IPR025568">
    <property type="entry name" value="DUF4334"/>
</dbReference>
<dbReference type="Proteomes" id="UP001519363">
    <property type="component" value="Unassembled WGS sequence"/>
</dbReference>
<dbReference type="InterPro" id="IPR025951">
    <property type="entry name" value="GXWXG_dom"/>
</dbReference>
<dbReference type="Pfam" id="PF14232">
    <property type="entry name" value="DUF4334"/>
    <property type="match status" value="1"/>
</dbReference>
<evidence type="ECO:0000259" key="2">
    <source>
        <dbReference type="Pfam" id="PF14232"/>
    </source>
</evidence>
<dbReference type="EMBL" id="JAGIOO010000001">
    <property type="protein sequence ID" value="MBP2479319.1"/>
    <property type="molecule type" value="Genomic_DNA"/>
</dbReference>
<evidence type="ECO:0000313" key="3">
    <source>
        <dbReference type="EMBL" id="MBP2479319.1"/>
    </source>
</evidence>
<gene>
    <name evidence="3" type="ORF">JOF53_008191</name>
</gene>
<dbReference type="Pfam" id="PF14231">
    <property type="entry name" value="GXWXG"/>
    <property type="match status" value="1"/>
</dbReference>
<accession>A0ABS5ASZ6</accession>
<organism evidence="3 4">
    <name type="scientific">Crossiella equi</name>
    <dbReference type="NCBI Taxonomy" id="130796"/>
    <lineage>
        <taxon>Bacteria</taxon>
        <taxon>Bacillati</taxon>
        <taxon>Actinomycetota</taxon>
        <taxon>Actinomycetes</taxon>
        <taxon>Pseudonocardiales</taxon>
        <taxon>Pseudonocardiaceae</taxon>
        <taxon>Crossiella</taxon>
    </lineage>
</organism>
<sequence>MDADQARQELRRQLAAHPADYGVLEEVWDRLDPVAAEDILGRWRGTGFDTGHHLYAALGQLRWHGKHFHSVQHAQPLVCRDDNGELYSAVELGKGEASLWNVEFRGEVTATMVYDGQPVLDHFRRVDEDTLLGVMNGKAELVLHEGRHFYFLLERD</sequence>
<dbReference type="RefSeq" id="WP_086784401.1">
    <property type="nucleotide sequence ID" value="NZ_JAGIOO010000001.1"/>
</dbReference>
<comment type="caution">
    <text evidence="3">The sequence shown here is derived from an EMBL/GenBank/DDBJ whole genome shotgun (WGS) entry which is preliminary data.</text>
</comment>
<feature type="domain" description="GXWXG" evidence="1">
    <location>
        <begin position="26"/>
        <end position="84"/>
    </location>
</feature>
<name>A0ABS5ASZ6_9PSEU</name>
<protein>
    <recommendedName>
        <fullName evidence="5">GXWXG protein</fullName>
    </recommendedName>
</protein>
<evidence type="ECO:0000259" key="1">
    <source>
        <dbReference type="Pfam" id="PF14231"/>
    </source>
</evidence>
<keyword evidence="4" id="KW-1185">Reference proteome</keyword>
<reference evidence="3 4" key="1">
    <citation type="submission" date="2021-03" db="EMBL/GenBank/DDBJ databases">
        <title>Sequencing the genomes of 1000 actinobacteria strains.</title>
        <authorList>
            <person name="Klenk H.-P."/>
        </authorList>
    </citation>
    <scope>NUCLEOTIDE SEQUENCE [LARGE SCALE GENOMIC DNA]</scope>
    <source>
        <strain evidence="3 4">DSM 44580</strain>
    </source>
</reference>
<dbReference type="Gene3D" id="2.40.128.580">
    <property type="entry name" value="GXWXG domain"/>
    <property type="match status" value="1"/>
</dbReference>
<proteinExistence type="predicted"/>
<evidence type="ECO:0000313" key="4">
    <source>
        <dbReference type="Proteomes" id="UP001519363"/>
    </source>
</evidence>
<feature type="domain" description="DUF4334" evidence="2">
    <location>
        <begin position="95"/>
        <end position="155"/>
    </location>
</feature>